<protein>
    <submittedName>
        <fullName evidence="1">Uncharacterized protein</fullName>
    </submittedName>
</protein>
<dbReference type="RefSeq" id="WP_007846215.1">
    <property type="nucleotide sequence ID" value="NZ_AKJY01000091.1"/>
</dbReference>
<reference evidence="1 2" key="1">
    <citation type="journal article" date="2012" name="J. Bacteriol.">
        <title>Twenty-one genome sequences from Pseudomonas species and 19 genome sequences from diverse bacteria isolated from the rhizosphere and endosphere of Populus deltoides.</title>
        <authorList>
            <person name="Brown S.D."/>
            <person name="Utturkar S.M."/>
            <person name="Klingeman D.M."/>
            <person name="Johnson C.M."/>
            <person name="Martin S.L."/>
            <person name="Land M.L."/>
            <person name="Lu T.Y."/>
            <person name="Schadt C.W."/>
            <person name="Doktycz M.J."/>
            <person name="Pelletier D.A."/>
        </authorList>
    </citation>
    <scope>NUCLEOTIDE SEQUENCE [LARGE SCALE GENOMIC DNA]</scope>
    <source>
        <strain evidence="1 2">CF314</strain>
    </source>
</reference>
<dbReference type="Proteomes" id="UP000007509">
    <property type="component" value="Unassembled WGS sequence"/>
</dbReference>
<dbReference type="SUPFAM" id="SSF46689">
    <property type="entry name" value="Homeodomain-like"/>
    <property type="match status" value="1"/>
</dbReference>
<accession>J3CCA9</accession>
<name>J3CCA9_9FLAO</name>
<dbReference type="InterPro" id="IPR009057">
    <property type="entry name" value="Homeodomain-like_sf"/>
</dbReference>
<dbReference type="EMBL" id="AKJY01000091">
    <property type="protein sequence ID" value="EJL68561.1"/>
    <property type="molecule type" value="Genomic_DNA"/>
</dbReference>
<organism evidence="1 2">
    <name type="scientific">Chryseobacterium populi</name>
    <dbReference type="NCBI Taxonomy" id="1144316"/>
    <lineage>
        <taxon>Bacteria</taxon>
        <taxon>Pseudomonadati</taxon>
        <taxon>Bacteroidota</taxon>
        <taxon>Flavobacteriia</taxon>
        <taxon>Flavobacteriales</taxon>
        <taxon>Weeksellaceae</taxon>
        <taxon>Chryseobacterium group</taxon>
        <taxon>Chryseobacterium</taxon>
    </lineage>
</organism>
<proteinExistence type="predicted"/>
<keyword evidence="2" id="KW-1185">Reference proteome</keyword>
<sequence>MKINFKDIHIGNLIYTRVEENGTDMKKICGFMKCSEDDIKRMYKSNHIQTDVLLRWCKLLEYDFFRFFSQHLILYAPPGNTNYNKESTTALPQFRKNLYTVEVIRFILESIESGEKTKLQIVTEYKIPKSTLHRWITKYKDEI</sequence>
<dbReference type="AlphaFoldDB" id="J3CCA9"/>
<evidence type="ECO:0000313" key="2">
    <source>
        <dbReference type="Proteomes" id="UP000007509"/>
    </source>
</evidence>
<comment type="caution">
    <text evidence="1">The sequence shown here is derived from an EMBL/GenBank/DDBJ whole genome shotgun (WGS) entry which is preliminary data.</text>
</comment>
<dbReference type="PATRIC" id="fig|1144316.3.peg.3602"/>
<gene>
    <name evidence="1" type="ORF">PMI13_03583</name>
</gene>
<evidence type="ECO:0000313" key="1">
    <source>
        <dbReference type="EMBL" id="EJL68561.1"/>
    </source>
</evidence>